<sequence length="156" mass="17139">MSHPHPKRSFVLKAVLTRSGKLSTASAAVNTVRPVNTANTKAVNTARPVNTAASKQTGNHPRPINNTFKRGYSQSSMPFNRYFANKNSISKTNVNTISLKHTTARDRAVVRNKGKEANAVKALAFWVWKAKNSSASTTFKKFSYIDARGRSKSIMA</sequence>
<keyword evidence="2" id="KW-1185">Reference proteome</keyword>
<proteinExistence type="predicted"/>
<evidence type="ECO:0000313" key="2">
    <source>
        <dbReference type="Proteomes" id="UP001151760"/>
    </source>
</evidence>
<accession>A0ABQ5FQA0</accession>
<protein>
    <submittedName>
        <fullName evidence="1">Uncharacterized protein</fullName>
    </submittedName>
</protein>
<evidence type="ECO:0000313" key="1">
    <source>
        <dbReference type="EMBL" id="GJT64687.1"/>
    </source>
</evidence>
<dbReference type="EMBL" id="BQNB010017566">
    <property type="protein sequence ID" value="GJT64687.1"/>
    <property type="molecule type" value="Genomic_DNA"/>
</dbReference>
<organism evidence="1 2">
    <name type="scientific">Tanacetum coccineum</name>
    <dbReference type="NCBI Taxonomy" id="301880"/>
    <lineage>
        <taxon>Eukaryota</taxon>
        <taxon>Viridiplantae</taxon>
        <taxon>Streptophyta</taxon>
        <taxon>Embryophyta</taxon>
        <taxon>Tracheophyta</taxon>
        <taxon>Spermatophyta</taxon>
        <taxon>Magnoliopsida</taxon>
        <taxon>eudicotyledons</taxon>
        <taxon>Gunneridae</taxon>
        <taxon>Pentapetalae</taxon>
        <taxon>asterids</taxon>
        <taxon>campanulids</taxon>
        <taxon>Asterales</taxon>
        <taxon>Asteraceae</taxon>
        <taxon>Asteroideae</taxon>
        <taxon>Anthemideae</taxon>
        <taxon>Anthemidinae</taxon>
        <taxon>Tanacetum</taxon>
    </lineage>
</organism>
<name>A0ABQ5FQA0_9ASTR</name>
<dbReference type="Proteomes" id="UP001151760">
    <property type="component" value="Unassembled WGS sequence"/>
</dbReference>
<comment type="caution">
    <text evidence="1">The sequence shown here is derived from an EMBL/GenBank/DDBJ whole genome shotgun (WGS) entry which is preliminary data.</text>
</comment>
<gene>
    <name evidence="1" type="ORF">Tco_1016167</name>
</gene>
<reference evidence="1" key="1">
    <citation type="journal article" date="2022" name="Int. J. Mol. Sci.">
        <title>Draft Genome of Tanacetum Coccineum: Genomic Comparison of Closely Related Tanacetum-Family Plants.</title>
        <authorList>
            <person name="Yamashiro T."/>
            <person name="Shiraishi A."/>
            <person name="Nakayama K."/>
            <person name="Satake H."/>
        </authorList>
    </citation>
    <scope>NUCLEOTIDE SEQUENCE</scope>
</reference>
<reference evidence="1" key="2">
    <citation type="submission" date="2022-01" db="EMBL/GenBank/DDBJ databases">
        <authorList>
            <person name="Yamashiro T."/>
            <person name="Shiraishi A."/>
            <person name="Satake H."/>
            <person name="Nakayama K."/>
        </authorList>
    </citation>
    <scope>NUCLEOTIDE SEQUENCE</scope>
</reference>